<dbReference type="EMBL" id="ACOM01000005">
    <property type="protein sequence ID" value="EEP52971.1"/>
    <property type="molecule type" value="Genomic_DNA"/>
</dbReference>
<evidence type="ECO:0000313" key="2">
    <source>
        <dbReference type="Proteomes" id="UP000003081"/>
    </source>
</evidence>
<dbReference type="Pfam" id="PF20536">
    <property type="entry name" value="DUF6751"/>
    <property type="match status" value="1"/>
</dbReference>
<protein>
    <submittedName>
        <fullName evidence="1">Uncharacterized protein</fullName>
    </submittedName>
</protein>
<reference evidence="1 2" key="1">
    <citation type="submission" date="2009-08" db="EMBL/GenBank/DDBJ databases">
        <authorList>
            <person name="Shrivastava S."/>
            <person name="Brinkac L.B."/>
            <person name="Brown J.L."/>
            <person name="Bruce D.B."/>
            <person name="Detter C."/>
            <person name="Green L.D."/>
            <person name="Munk C.A."/>
            <person name="Rogers Y.C."/>
            <person name="Tapia R."/>
            <person name="Sims D.R."/>
            <person name="Smith L.A."/>
            <person name="Smith T.J."/>
            <person name="Sutton G."/>
            <person name="Brettin T."/>
        </authorList>
    </citation>
    <scope>NUCLEOTIDE SEQUENCE [LARGE SCALE GENOMIC DNA]</scope>
    <source>
        <strain evidence="2">E4 str. BoNT E BL5262</strain>
    </source>
</reference>
<dbReference type="eggNOG" id="ENOG5033DRC">
    <property type="taxonomic scope" value="Bacteria"/>
</dbReference>
<dbReference type="InterPro" id="IPR046639">
    <property type="entry name" value="DUF6751"/>
</dbReference>
<comment type="caution">
    <text evidence="1">The sequence shown here is derived from an EMBL/GenBank/DDBJ whole genome shotgun (WGS) entry which is preliminary data.</text>
</comment>
<dbReference type="RefSeq" id="WP_003409563.1">
    <property type="nucleotide sequence ID" value="NZ_ACOM01000005.1"/>
</dbReference>
<sequence>MKTNCVVTLYNHYTNPDTERVAYKRTVIKNVNWQEYQKTSVTEKGLLSANQINVFVPFNSDFEGKEYIGPKEYRRLSNEDKEKYFTFDNDDYIVKGEIDESLTVDTLKKKYDNVMTVISVLICDNCSNSMKHYELVGK</sequence>
<organism evidence="1 2">
    <name type="scientific">Clostridium butyricum E4 str. BoNT E BL5262</name>
    <dbReference type="NCBI Taxonomy" id="632245"/>
    <lineage>
        <taxon>Bacteria</taxon>
        <taxon>Bacillati</taxon>
        <taxon>Bacillota</taxon>
        <taxon>Clostridia</taxon>
        <taxon>Eubacteriales</taxon>
        <taxon>Clostridiaceae</taxon>
        <taxon>Clostridium</taxon>
    </lineage>
</organism>
<name>C4IFE7_CLOBU</name>
<gene>
    <name evidence="1" type="ORF">CLP_1651</name>
</gene>
<dbReference type="HOGENOM" id="CLU_155094_0_0_9"/>
<keyword evidence="2" id="KW-1185">Reference proteome</keyword>
<proteinExistence type="predicted"/>
<accession>C4IFE7</accession>
<evidence type="ECO:0000313" key="1">
    <source>
        <dbReference type="EMBL" id="EEP52971.1"/>
    </source>
</evidence>
<dbReference type="Proteomes" id="UP000003081">
    <property type="component" value="Unassembled WGS sequence"/>
</dbReference>
<dbReference type="AlphaFoldDB" id="C4IFE7"/>